<accession>A0A8S5L7J5</accession>
<name>A0A8S5L7J5_9CAUD</name>
<dbReference type="EMBL" id="BK014649">
    <property type="protein sequence ID" value="DAD65853.1"/>
    <property type="molecule type" value="Genomic_DNA"/>
</dbReference>
<organism evidence="1">
    <name type="scientific">CrAss-like virus sp. ctt4r3</name>
    <dbReference type="NCBI Taxonomy" id="2823619"/>
    <lineage>
        <taxon>Viruses</taxon>
        <taxon>Duplodnaviria</taxon>
        <taxon>Heunggongvirae</taxon>
        <taxon>Uroviricota</taxon>
        <taxon>Caudoviricetes</taxon>
        <taxon>Crassvirales</taxon>
    </lineage>
</organism>
<evidence type="ECO:0000313" key="1">
    <source>
        <dbReference type="EMBL" id="DAD65853.1"/>
    </source>
</evidence>
<proteinExistence type="predicted"/>
<protein>
    <submittedName>
        <fullName evidence="1">Uncharacterized protein</fullName>
    </submittedName>
</protein>
<sequence>MFKIYIIITTSTNINCIFIICKQILINVNLKQ</sequence>
<reference evidence="1" key="1">
    <citation type="journal article" date="2021" name="Proc. Natl. Acad. Sci. U.S.A.">
        <title>A Catalog of Tens of Thousands of Viruses from Human Metagenomes Reveals Hidden Associations with Chronic Diseases.</title>
        <authorList>
            <person name="Tisza M.J."/>
            <person name="Buck C.B."/>
        </authorList>
    </citation>
    <scope>NUCLEOTIDE SEQUENCE</scope>
    <source>
        <strain evidence="1">Ctt4r3</strain>
    </source>
</reference>